<dbReference type="RefSeq" id="WP_380929769.1">
    <property type="nucleotide sequence ID" value="NZ_JBHUGS010000002.1"/>
</dbReference>
<dbReference type="Pfam" id="PF13460">
    <property type="entry name" value="NAD_binding_10"/>
    <property type="match status" value="1"/>
</dbReference>
<evidence type="ECO:0000259" key="1">
    <source>
        <dbReference type="Pfam" id="PF13460"/>
    </source>
</evidence>
<comment type="caution">
    <text evidence="2">The sequence shown here is derived from an EMBL/GenBank/DDBJ whole genome shotgun (WGS) entry which is preliminary data.</text>
</comment>
<dbReference type="InterPro" id="IPR051783">
    <property type="entry name" value="NAD(P)-dependent_oxidoreduct"/>
</dbReference>
<evidence type="ECO:0000313" key="2">
    <source>
        <dbReference type="EMBL" id="MFD1951251.1"/>
    </source>
</evidence>
<dbReference type="InterPro" id="IPR036291">
    <property type="entry name" value="NAD(P)-bd_dom_sf"/>
</dbReference>
<dbReference type="SUPFAM" id="SSF51735">
    <property type="entry name" value="NAD(P)-binding Rossmann-fold domains"/>
    <property type="match status" value="1"/>
</dbReference>
<dbReference type="PANTHER" id="PTHR48079:SF6">
    <property type="entry name" value="NAD(P)-BINDING DOMAIN-CONTAINING PROTEIN-RELATED"/>
    <property type="match status" value="1"/>
</dbReference>
<dbReference type="PANTHER" id="PTHR48079">
    <property type="entry name" value="PROTEIN YEEZ"/>
    <property type="match status" value="1"/>
</dbReference>
<keyword evidence="3" id="KW-1185">Reference proteome</keyword>
<feature type="domain" description="NAD(P)-binding" evidence="1">
    <location>
        <begin position="8"/>
        <end position="146"/>
    </location>
</feature>
<dbReference type="Proteomes" id="UP001597400">
    <property type="component" value="Unassembled WGS sequence"/>
</dbReference>
<evidence type="ECO:0000313" key="3">
    <source>
        <dbReference type="Proteomes" id="UP001597400"/>
    </source>
</evidence>
<dbReference type="Gene3D" id="3.40.50.720">
    <property type="entry name" value="NAD(P)-binding Rossmann-like Domain"/>
    <property type="match status" value="1"/>
</dbReference>
<protein>
    <submittedName>
        <fullName evidence="2">SDR family oxidoreductase</fullName>
    </submittedName>
</protein>
<dbReference type="EMBL" id="JBHUGS010000002">
    <property type="protein sequence ID" value="MFD1951251.1"/>
    <property type="molecule type" value="Genomic_DNA"/>
</dbReference>
<sequence length="298" mass="31741">MTVIAITGATGFVGGHLLTQAAAAGHPVRALTRRPQPNRDGVTWIAGALDDTGSLAALVEGADAVIHVAGAVNAPDRAGFARANIDGTAAMLAAATNAGIARFVHVSSLSAREPQLSDYGWSKLQGENLVAASALDWSIVRPPAIYGPGDHEMLEIFRMAARGLVLLPPSGRFSIIAAEDLARLLLLQLTHYDRQILEADDGTPNGWDYHVFARLLGTVFDRRARTLSMPGPLLALGARIDGLIRGKGAKLTPDRVGYLRHPDWVVHGTMPDGPWRPQVTTPAGLRATAAWYRAHGWL</sequence>
<gene>
    <name evidence="2" type="ORF">ACFSGX_10800</name>
</gene>
<accession>A0ABW4U1U0</accession>
<dbReference type="InterPro" id="IPR016040">
    <property type="entry name" value="NAD(P)-bd_dom"/>
</dbReference>
<organism evidence="2 3">
    <name type="scientific">Sphingomonas arantia</name>
    <dbReference type="NCBI Taxonomy" id="1460676"/>
    <lineage>
        <taxon>Bacteria</taxon>
        <taxon>Pseudomonadati</taxon>
        <taxon>Pseudomonadota</taxon>
        <taxon>Alphaproteobacteria</taxon>
        <taxon>Sphingomonadales</taxon>
        <taxon>Sphingomonadaceae</taxon>
        <taxon>Sphingomonas</taxon>
    </lineage>
</organism>
<reference evidence="3" key="1">
    <citation type="journal article" date="2019" name="Int. J. Syst. Evol. Microbiol.">
        <title>The Global Catalogue of Microorganisms (GCM) 10K type strain sequencing project: providing services to taxonomists for standard genome sequencing and annotation.</title>
        <authorList>
            <consortium name="The Broad Institute Genomics Platform"/>
            <consortium name="The Broad Institute Genome Sequencing Center for Infectious Disease"/>
            <person name="Wu L."/>
            <person name="Ma J."/>
        </authorList>
    </citation>
    <scope>NUCLEOTIDE SEQUENCE [LARGE SCALE GENOMIC DNA]</scope>
    <source>
        <strain evidence="3">CGMCC 1.12702</strain>
    </source>
</reference>
<proteinExistence type="predicted"/>
<name>A0ABW4U1U0_9SPHN</name>